<sequence length="71" mass="8430">MESFIVHPKNQEERNVVKAFLEALKIKFEKTTEQNPDESPYNPEFVATMEKSKQDFKEGKITRINLDDIWK</sequence>
<dbReference type="InterPro" id="IPR020271">
    <property type="entry name" value="Uncharacterised_MJ1172"/>
</dbReference>
<accession>A0ABU1TJP0</accession>
<dbReference type="Pfam" id="PF10884">
    <property type="entry name" value="DUF2683"/>
    <property type="match status" value="1"/>
</dbReference>
<name>A0ABU1TJP0_9FLAO</name>
<gene>
    <name evidence="1" type="ORF">J2X31_000186</name>
</gene>
<dbReference type="EMBL" id="JAVDVI010000001">
    <property type="protein sequence ID" value="MDR6966193.1"/>
    <property type="molecule type" value="Genomic_DNA"/>
</dbReference>
<keyword evidence="2" id="KW-1185">Reference proteome</keyword>
<organism evidence="1 2">
    <name type="scientific">Flavobacterium arsenatis</name>
    <dbReference type="NCBI Taxonomy" id="1484332"/>
    <lineage>
        <taxon>Bacteria</taxon>
        <taxon>Pseudomonadati</taxon>
        <taxon>Bacteroidota</taxon>
        <taxon>Flavobacteriia</taxon>
        <taxon>Flavobacteriales</taxon>
        <taxon>Flavobacteriaceae</taxon>
        <taxon>Flavobacterium</taxon>
    </lineage>
</organism>
<dbReference type="RefSeq" id="WP_310023653.1">
    <property type="nucleotide sequence ID" value="NZ_JAVDVI010000001.1"/>
</dbReference>
<reference evidence="1 2" key="1">
    <citation type="submission" date="2023-07" db="EMBL/GenBank/DDBJ databases">
        <title>Sorghum-associated microbial communities from plants grown in Nebraska, USA.</title>
        <authorList>
            <person name="Schachtman D."/>
        </authorList>
    </citation>
    <scope>NUCLEOTIDE SEQUENCE [LARGE SCALE GENOMIC DNA]</scope>
    <source>
        <strain evidence="1 2">3773</strain>
    </source>
</reference>
<protein>
    <submittedName>
        <fullName evidence="1">Metal-binding protein</fullName>
    </submittedName>
</protein>
<comment type="caution">
    <text evidence="1">The sequence shown here is derived from an EMBL/GenBank/DDBJ whole genome shotgun (WGS) entry which is preliminary data.</text>
</comment>
<proteinExistence type="predicted"/>
<evidence type="ECO:0000313" key="1">
    <source>
        <dbReference type="EMBL" id="MDR6966193.1"/>
    </source>
</evidence>
<evidence type="ECO:0000313" key="2">
    <source>
        <dbReference type="Proteomes" id="UP001255185"/>
    </source>
</evidence>
<dbReference type="Proteomes" id="UP001255185">
    <property type="component" value="Unassembled WGS sequence"/>
</dbReference>